<dbReference type="EMBL" id="KV454477">
    <property type="protein sequence ID" value="ODV62578.1"/>
    <property type="molecule type" value="Genomic_DNA"/>
</dbReference>
<name>A0A1D2VLT7_9ASCO</name>
<proteinExistence type="predicted"/>
<dbReference type="InParanoid" id="A0A1D2VLT7"/>
<keyword evidence="1" id="KW-0732">Signal</keyword>
<dbReference type="GeneID" id="30965545"/>
<evidence type="ECO:0000313" key="2">
    <source>
        <dbReference type="EMBL" id="ODV62578.1"/>
    </source>
</evidence>
<keyword evidence="3" id="KW-1185">Reference proteome</keyword>
<dbReference type="Proteomes" id="UP000095038">
    <property type="component" value="Unassembled WGS sequence"/>
</dbReference>
<gene>
    <name evidence="2" type="ORF">ASCRUDRAFT_7127</name>
</gene>
<reference evidence="3" key="1">
    <citation type="submission" date="2016-05" db="EMBL/GenBank/DDBJ databases">
        <title>Comparative genomics of biotechnologically important yeasts.</title>
        <authorList>
            <consortium name="DOE Joint Genome Institute"/>
            <person name="Riley R."/>
            <person name="Haridas S."/>
            <person name="Wolfe K.H."/>
            <person name="Lopes M.R."/>
            <person name="Hittinger C.T."/>
            <person name="Goker M."/>
            <person name="Salamov A."/>
            <person name="Wisecaver J."/>
            <person name="Long T.M."/>
            <person name="Aerts A.L."/>
            <person name="Barry K."/>
            <person name="Choi C."/>
            <person name="Clum A."/>
            <person name="Coughlan A.Y."/>
            <person name="Deshpande S."/>
            <person name="Douglass A.P."/>
            <person name="Hanson S.J."/>
            <person name="Klenk H.-P."/>
            <person name="Labutti K."/>
            <person name="Lapidus A."/>
            <person name="Lindquist E."/>
            <person name="Lipzen A."/>
            <person name="Meier-Kolthoff J.P."/>
            <person name="Ohm R.A."/>
            <person name="Otillar R.P."/>
            <person name="Pangilinan J."/>
            <person name="Peng Y."/>
            <person name="Rokas A."/>
            <person name="Rosa C.A."/>
            <person name="Scheuner C."/>
            <person name="Sibirny A.A."/>
            <person name="Slot J.C."/>
            <person name="Stielow J.B."/>
            <person name="Sun H."/>
            <person name="Kurtzman C.P."/>
            <person name="Blackwell M."/>
            <person name="Grigoriev I.V."/>
            <person name="Jeffries T.W."/>
        </authorList>
    </citation>
    <scope>NUCLEOTIDE SEQUENCE [LARGE SCALE GENOMIC DNA]</scope>
    <source>
        <strain evidence="3">DSM 1968</strain>
    </source>
</reference>
<accession>A0A1D2VLT7</accession>
<sequence>MLILILLIHIDFSLIQYAIKSSFIKFNKLANKMNELAKIQPNAYFKNLNVTPTVKGSYYDALKFNNFEFDDSDSNDDEFDNRIIVESEIYFSKIKYQREFNQDDWLSTI</sequence>
<protein>
    <submittedName>
        <fullName evidence="2">Uncharacterized protein</fullName>
    </submittedName>
</protein>
<organism evidence="2 3">
    <name type="scientific">Ascoidea rubescens DSM 1968</name>
    <dbReference type="NCBI Taxonomy" id="1344418"/>
    <lineage>
        <taxon>Eukaryota</taxon>
        <taxon>Fungi</taxon>
        <taxon>Dikarya</taxon>
        <taxon>Ascomycota</taxon>
        <taxon>Saccharomycotina</taxon>
        <taxon>Saccharomycetes</taxon>
        <taxon>Ascoideaceae</taxon>
        <taxon>Ascoidea</taxon>
    </lineage>
</organism>
<dbReference type="AlphaFoldDB" id="A0A1D2VLT7"/>
<dbReference type="RefSeq" id="XP_020048885.1">
    <property type="nucleotide sequence ID" value="XM_020191909.1"/>
</dbReference>
<evidence type="ECO:0000256" key="1">
    <source>
        <dbReference type="SAM" id="SignalP"/>
    </source>
</evidence>
<feature type="chain" id="PRO_5013131092" evidence="1">
    <location>
        <begin position="16"/>
        <end position="109"/>
    </location>
</feature>
<feature type="signal peptide" evidence="1">
    <location>
        <begin position="1"/>
        <end position="15"/>
    </location>
</feature>
<evidence type="ECO:0000313" key="3">
    <source>
        <dbReference type="Proteomes" id="UP000095038"/>
    </source>
</evidence>